<name>A0A175VNM1_9PEZI</name>
<organism evidence="3 4">
    <name type="scientific">Madurella mycetomatis</name>
    <dbReference type="NCBI Taxonomy" id="100816"/>
    <lineage>
        <taxon>Eukaryota</taxon>
        <taxon>Fungi</taxon>
        <taxon>Dikarya</taxon>
        <taxon>Ascomycota</taxon>
        <taxon>Pezizomycotina</taxon>
        <taxon>Sordariomycetes</taxon>
        <taxon>Sordariomycetidae</taxon>
        <taxon>Sordariales</taxon>
        <taxon>Sordariales incertae sedis</taxon>
        <taxon>Madurella</taxon>
    </lineage>
</organism>
<dbReference type="EMBL" id="LCTW02000659">
    <property type="protein sequence ID" value="KXX72819.1"/>
    <property type="molecule type" value="Genomic_DNA"/>
</dbReference>
<keyword evidence="4" id="KW-1185">Reference proteome</keyword>
<keyword evidence="2" id="KW-0812">Transmembrane</keyword>
<dbReference type="AlphaFoldDB" id="A0A175VNM1"/>
<gene>
    <name evidence="3" type="ORF">MMYC01_210501</name>
</gene>
<sequence>MLLSAQTTTRTSTRLAAQRAQTAIKRTMAHMKPEVKGKPVKRARSYCPSSEKGSSNEDADCLDTKLESPQEDGTNVAESDQATKRARVTAGRNANQAVQGPVRRSEPVGKLQVCANGRGSLCEALPYFRAYKKSLHSADVVAKGFLIDQEVEYEDVFGAQVIISSVGGGRIKDPKRKPGVMIRAKDAADNAVNVRSVQNAYQNGSLVAVIAAGPASTIFASSITSFQMALLLSPTALLILALSFTSALPLWVRYPLSGLWCLTMPGSNGTELTLRRSFVCPDCGCCNRRVCWNRWECENKDCQYRRDAPMLPYPQDTLDQENAKFDTAMEKRRKYWGVNGNALNEHLFHHGPFATILQRGYLRFLQTLTLGGYQVRQYFLPDAQGRILGSFSISASPEIHAEPGGSDELFGTSEVTDIDLRRNPAAVVGHKLEGYTRHFQQNFGARYKFGVSVQSKGFAEAPDVILRALQRLAWAKKVAVSRSNAFIKGLPGSFIGDHALVGESGDFNELLALGYMEDDKINAHYLLQHFDSR</sequence>
<proteinExistence type="predicted"/>
<dbReference type="STRING" id="100816.A0A175VNM1"/>
<dbReference type="OrthoDB" id="2163491at2759"/>
<accession>A0A175VNM1</accession>
<dbReference type="VEuPathDB" id="FungiDB:MMYC01_210501"/>
<evidence type="ECO:0000256" key="2">
    <source>
        <dbReference type="SAM" id="Phobius"/>
    </source>
</evidence>
<feature type="region of interest" description="Disordered" evidence="1">
    <location>
        <begin position="32"/>
        <end position="83"/>
    </location>
</feature>
<dbReference type="Proteomes" id="UP000078237">
    <property type="component" value="Unassembled WGS sequence"/>
</dbReference>
<evidence type="ECO:0000313" key="4">
    <source>
        <dbReference type="Proteomes" id="UP000078237"/>
    </source>
</evidence>
<protein>
    <submittedName>
        <fullName evidence="3">Uncharacterized protein</fullName>
    </submittedName>
</protein>
<keyword evidence="2" id="KW-1133">Transmembrane helix</keyword>
<keyword evidence="2" id="KW-0472">Membrane</keyword>
<evidence type="ECO:0000313" key="3">
    <source>
        <dbReference type="EMBL" id="KXX72819.1"/>
    </source>
</evidence>
<feature type="transmembrane region" description="Helical" evidence="2">
    <location>
        <begin position="229"/>
        <end position="252"/>
    </location>
</feature>
<evidence type="ECO:0000256" key="1">
    <source>
        <dbReference type="SAM" id="MobiDB-lite"/>
    </source>
</evidence>
<comment type="caution">
    <text evidence="3">The sequence shown here is derived from an EMBL/GenBank/DDBJ whole genome shotgun (WGS) entry which is preliminary data.</text>
</comment>
<feature type="compositionally biased region" description="Polar residues" evidence="1">
    <location>
        <begin position="71"/>
        <end position="80"/>
    </location>
</feature>
<reference evidence="3 4" key="1">
    <citation type="journal article" date="2016" name="Genome Announc.">
        <title>Genome Sequence of Madurella mycetomatis mm55, Isolated from a Human Mycetoma Case in Sudan.</title>
        <authorList>
            <person name="Smit S."/>
            <person name="Derks M.F."/>
            <person name="Bervoets S."/>
            <person name="Fahal A."/>
            <person name="van Leeuwen W."/>
            <person name="van Belkum A."/>
            <person name="van de Sande W.W."/>
        </authorList>
    </citation>
    <scope>NUCLEOTIDE SEQUENCE [LARGE SCALE GENOMIC DNA]</scope>
    <source>
        <strain evidence="4">mm55</strain>
    </source>
</reference>